<dbReference type="Pfam" id="PF14818">
    <property type="entry name" value="SOGA1-2-like_CC"/>
    <property type="match status" value="1"/>
</dbReference>
<feature type="region of interest" description="Disordered" evidence="3">
    <location>
        <begin position="851"/>
        <end position="921"/>
    </location>
</feature>
<dbReference type="PANTHER" id="PTHR15705">
    <property type="entry name" value="MCG7194, ISOFORM CRA_A"/>
    <property type="match status" value="1"/>
</dbReference>
<feature type="region of interest" description="Disordered" evidence="3">
    <location>
        <begin position="1"/>
        <end position="24"/>
    </location>
</feature>
<dbReference type="Proteomes" id="UP000694397">
    <property type="component" value="Chromosome 8"/>
</dbReference>
<protein>
    <submittedName>
        <fullName evidence="5">MTCL family member 3a</fullName>
    </submittedName>
</protein>
<feature type="region of interest" description="Disordered" evidence="3">
    <location>
        <begin position="245"/>
        <end position="287"/>
    </location>
</feature>
<feature type="compositionally biased region" description="Low complexity" evidence="3">
    <location>
        <begin position="895"/>
        <end position="910"/>
    </location>
</feature>
<feature type="compositionally biased region" description="Low complexity" evidence="3">
    <location>
        <begin position="321"/>
        <end position="342"/>
    </location>
</feature>
<dbReference type="GeneTree" id="ENSGT00950000182982"/>
<evidence type="ECO:0000259" key="4">
    <source>
        <dbReference type="Pfam" id="PF14818"/>
    </source>
</evidence>
<evidence type="ECO:0000313" key="6">
    <source>
        <dbReference type="Proteomes" id="UP000694397"/>
    </source>
</evidence>
<organism evidence="5 6">
    <name type="scientific">Scleropages formosus</name>
    <name type="common">Asian bonytongue</name>
    <name type="synonym">Osteoglossum formosum</name>
    <dbReference type="NCBI Taxonomy" id="113540"/>
    <lineage>
        <taxon>Eukaryota</taxon>
        <taxon>Metazoa</taxon>
        <taxon>Chordata</taxon>
        <taxon>Craniata</taxon>
        <taxon>Vertebrata</taxon>
        <taxon>Euteleostomi</taxon>
        <taxon>Actinopterygii</taxon>
        <taxon>Neopterygii</taxon>
        <taxon>Teleostei</taxon>
        <taxon>Osteoglossocephala</taxon>
        <taxon>Osteoglossomorpha</taxon>
        <taxon>Osteoglossiformes</taxon>
        <taxon>Osteoglossidae</taxon>
        <taxon>Scleropages</taxon>
    </lineage>
</organism>
<name>A0A8C9V3K7_SCLFO</name>
<evidence type="ECO:0000256" key="3">
    <source>
        <dbReference type="SAM" id="MobiDB-lite"/>
    </source>
</evidence>
<reference evidence="5" key="2">
    <citation type="submission" date="2025-08" db="UniProtKB">
        <authorList>
            <consortium name="Ensembl"/>
        </authorList>
    </citation>
    <scope>IDENTIFICATION</scope>
</reference>
<feature type="domain" description="SOGA 1/2-like coiled-coil" evidence="4">
    <location>
        <begin position="165"/>
        <end position="216"/>
    </location>
</feature>
<feature type="coiled-coil region" evidence="2">
    <location>
        <begin position="72"/>
        <end position="99"/>
    </location>
</feature>
<dbReference type="PANTHER" id="PTHR15705:SF1">
    <property type="entry name" value="RIKEN CDNA 9330159F19 GENE"/>
    <property type="match status" value="1"/>
</dbReference>
<reference evidence="5 6" key="1">
    <citation type="submission" date="2019-04" db="EMBL/GenBank/DDBJ databases">
        <authorList>
            <consortium name="Wellcome Sanger Institute Data Sharing"/>
        </authorList>
    </citation>
    <scope>NUCLEOTIDE SEQUENCE [LARGE SCALE GENOMIC DNA]</scope>
</reference>
<evidence type="ECO:0000313" key="5">
    <source>
        <dbReference type="Ensembl" id="ENSSFOP00015018409.2"/>
    </source>
</evidence>
<dbReference type="InterPro" id="IPR027882">
    <property type="entry name" value="SOGA1/2-like_CC"/>
</dbReference>
<keyword evidence="6" id="KW-1185">Reference proteome</keyword>
<proteinExistence type="predicted"/>
<dbReference type="OrthoDB" id="8948289at2759"/>
<feature type="compositionally biased region" description="Polar residues" evidence="3">
    <location>
        <begin position="258"/>
        <end position="268"/>
    </location>
</feature>
<reference evidence="5" key="3">
    <citation type="submission" date="2025-09" db="UniProtKB">
        <authorList>
            <consortium name="Ensembl"/>
        </authorList>
    </citation>
    <scope>IDENTIFICATION</scope>
</reference>
<dbReference type="Ensembl" id="ENSSFOT00015018621.2">
    <property type="protein sequence ID" value="ENSSFOP00015018409.2"/>
    <property type="gene ID" value="ENSSFOG00015011837.2"/>
</dbReference>
<sequence length="921" mass="104183">MWNAQEERAGGSSPPRRARSRRELRSRHWCLRKELREVKKLHGEEQDRWAREKELLLRQVADIQGRENRRTLLELRVTLHELRLRLRREETERRELQLRRAHEQCAWQRERAELQRRIAQLEARGKDEMQGGQMAPSAGPRDALERDREEQKRLLADTHATAVALRLQLESSEQDWAQHKADLLERFDAERREWEDQLGDMQRKIEELYDEVKAHRRGTEVGPNSKMHDGDLKISLQSSRTSSSIFTDFHSSNDESETPNQHSNICTDSSHHESERNNGPAGNRSNGCTDHYKSSEWDFYAAELEDILKGCLRKGSEHSSPEQQTCSSSSSTTWPVFSSPSPTKHPAFDSPSLDLQRCCSSPSSIKCEVCESPSLSRYQACSSSPQIFGLALENDRRRNIMALNTARQEISRVSKELCSYQDEIRKKSDFRHELFSFLHEFEGQQNKKDQTKNEVPDVSLSPVCDFQALEEQSWIHWEGAARDVDSSLPQRKTDAPPVPLRTTSWYPSSSTALESSIETKPISSVSADRKYSSPSVLRKFGAMSLENEGKTLMDSVVVSSLVPSDSKCNISCCHSQWSCDGSKFGSSKSSTYVPVRNCQSGAPTQEEGPACTENELPTYLLEQLQLLDTDFLSDRLRPLPLEVPSSHSNSARPWRNKTLEIKTAEFNRTVFHGEMGHSVEEDSLTAECVLQYPDTLSMHSIPKSLSETCEQNPEDARAGNYQNRNDSSFSAFSQSISDADIQSKGPRTRLVLLTGSPRTGRSEQGVDTWSKVLNEQPWRPGTLAAYPRPGESRSNYGAVERILRTYQGNCGSNENSLRSPYSREESDLAEQLELLDIEDLSNPIKRLHMPLQTTSTQSVTTSSPQESKDSSFVSIKKSFSRPVRPAKQRPPSRWANRSACAPSAPSSATSIFTHKSVSSRS</sequence>
<gene>
    <name evidence="5" type="primary">soga3</name>
</gene>
<evidence type="ECO:0000256" key="2">
    <source>
        <dbReference type="SAM" id="Coils"/>
    </source>
</evidence>
<evidence type="ECO:0000256" key="1">
    <source>
        <dbReference type="ARBA" id="ARBA00023054"/>
    </source>
</evidence>
<feature type="compositionally biased region" description="Low complexity" evidence="3">
    <location>
        <begin position="852"/>
        <end position="865"/>
    </location>
</feature>
<accession>A0A8C9V3K7</accession>
<feature type="region of interest" description="Disordered" evidence="3">
    <location>
        <begin position="126"/>
        <end position="147"/>
    </location>
</feature>
<dbReference type="AlphaFoldDB" id="A0A8C9V3K7"/>
<feature type="compositionally biased region" description="Polar residues" evidence="3">
    <location>
        <begin position="911"/>
        <end position="921"/>
    </location>
</feature>
<feature type="region of interest" description="Disordered" evidence="3">
    <location>
        <begin position="314"/>
        <end position="348"/>
    </location>
</feature>
<keyword evidence="1 2" id="KW-0175">Coiled coil</keyword>